<evidence type="ECO:0000313" key="1">
    <source>
        <dbReference type="EMBL" id="KAF2876047.1"/>
    </source>
</evidence>
<comment type="caution">
    <text evidence="1">The sequence shown here is derived from an EMBL/GenBank/DDBJ whole genome shotgun (WGS) entry which is preliminary data.</text>
</comment>
<reference evidence="1 2" key="1">
    <citation type="submission" date="2020-01" db="EMBL/GenBank/DDBJ databases">
        <authorList>
            <consortium name="DOE Joint Genome Institute"/>
            <person name="Haridas S."/>
            <person name="Albert R."/>
            <person name="Binder M."/>
            <person name="Bloem J."/>
            <person name="Labutti K."/>
            <person name="Salamov A."/>
            <person name="Andreopoulos B."/>
            <person name="Baker S.E."/>
            <person name="Barry K."/>
            <person name="Bills G."/>
            <person name="Bluhm B.H."/>
            <person name="Cannon C."/>
            <person name="Castanera R."/>
            <person name="Culley D.E."/>
            <person name="Daum C."/>
            <person name="Ezra D."/>
            <person name="Gonzalez J.B."/>
            <person name="Henrissat B."/>
            <person name="Kuo A."/>
            <person name="Liang C."/>
            <person name="Lipzen A."/>
            <person name="Lutzoni F."/>
            <person name="Magnuson J."/>
            <person name="Mondo S."/>
            <person name="Nolan M."/>
            <person name="Ohm R."/>
            <person name="Pangilinan J."/>
            <person name="Park H.-J.H."/>
            <person name="Ramirez L."/>
            <person name="Alfaro M."/>
            <person name="Sun H."/>
            <person name="Tritt A."/>
            <person name="Yoshinaga Y."/>
            <person name="Zwiers L.-H.L."/>
            <person name="Turgeon B.G."/>
            <person name="Goodwin S.B."/>
            <person name="Spatafora J.W."/>
            <person name="Crous P.W."/>
            <person name="Grigoriev I.V."/>
        </authorList>
    </citation>
    <scope>NUCLEOTIDE SEQUENCE [LARGE SCALE GENOMIC DNA]</scope>
    <source>
        <strain evidence="1 2">CBS 611.86</strain>
    </source>
</reference>
<dbReference type="EMBL" id="JAADJZ010000004">
    <property type="protein sequence ID" value="KAF2876047.1"/>
    <property type="molecule type" value="Genomic_DNA"/>
</dbReference>
<name>A0A7C8IM82_9PLEO</name>
<accession>A0A7C8IM82</accession>
<organism evidence="1 2">
    <name type="scientific">Massariosphaeria phaeospora</name>
    <dbReference type="NCBI Taxonomy" id="100035"/>
    <lineage>
        <taxon>Eukaryota</taxon>
        <taxon>Fungi</taxon>
        <taxon>Dikarya</taxon>
        <taxon>Ascomycota</taxon>
        <taxon>Pezizomycotina</taxon>
        <taxon>Dothideomycetes</taxon>
        <taxon>Pleosporomycetidae</taxon>
        <taxon>Pleosporales</taxon>
        <taxon>Pleosporales incertae sedis</taxon>
        <taxon>Massariosphaeria</taxon>
    </lineage>
</organism>
<dbReference type="AlphaFoldDB" id="A0A7C8IM82"/>
<dbReference type="Proteomes" id="UP000481861">
    <property type="component" value="Unassembled WGS sequence"/>
</dbReference>
<protein>
    <submittedName>
        <fullName evidence="1">Uncharacterized protein</fullName>
    </submittedName>
</protein>
<proteinExistence type="predicted"/>
<keyword evidence="2" id="KW-1185">Reference proteome</keyword>
<gene>
    <name evidence="1" type="ORF">BDV95DRAFT_563295</name>
</gene>
<evidence type="ECO:0000313" key="2">
    <source>
        <dbReference type="Proteomes" id="UP000481861"/>
    </source>
</evidence>
<sequence length="61" mass="7339">MRGYYPSAREVCRVRWQERNHRQFFDTPSRKTSDYLSSKRLYTCIKSRGSRHPVSINLITC</sequence>